<sequence length="351" mass="39422">MVKNKKGGGVIMGKRGKFTFVFGFVLALILPLWVQAQEFKPVVLKMVDFRPDIWPGNIWPRMFVEKVSKVSKGEIQIKFIGGPEAIPASDSAAAAQKGVVDIASTMGVYTPVKVAEVLGYCEYSSYELRQRGMWKLFQDLYSKHGLYFLGASTPSEPQVQVTFFFGKGKCINTLADFKGKRIASVGGSMRAYIEALGSTCVPMQFTDYFTAMERKVVDGYLSGTPAIIDFGLTPVTECLLDEPVSSCGSFFVMNLDRWNSLPKRLQDMLIQAAIETEIDGAKAFTEVLEEVKKKISAEGVKIVKLPKEDSVKLYVTYREAMWREAYTKYPRELIDKIREIGTNPDFYRFKK</sequence>
<evidence type="ECO:0008006" key="5">
    <source>
        <dbReference type="Google" id="ProtNLM"/>
    </source>
</evidence>
<dbReference type="PANTHER" id="PTHR33376:SF7">
    <property type="entry name" value="C4-DICARBOXYLATE-BINDING PROTEIN DCTB"/>
    <property type="match status" value="1"/>
</dbReference>
<name>A0A7C2K4N6_UNCW3</name>
<dbReference type="PANTHER" id="PTHR33376">
    <property type="match status" value="1"/>
</dbReference>
<organism evidence="4">
    <name type="scientific">candidate division WOR-3 bacterium</name>
    <dbReference type="NCBI Taxonomy" id="2052148"/>
    <lineage>
        <taxon>Bacteria</taxon>
        <taxon>Bacteria division WOR-3</taxon>
    </lineage>
</organism>
<evidence type="ECO:0000256" key="3">
    <source>
        <dbReference type="ARBA" id="ARBA00022729"/>
    </source>
</evidence>
<comment type="similarity">
    <text evidence="1">Belongs to the bacterial solute-binding protein 7 family.</text>
</comment>
<comment type="caution">
    <text evidence="4">The sequence shown here is derived from an EMBL/GenBank/DDBJ whole genome shotgun (WGS) entry which is preliminary data.</text>
</comment>
<dbReference type="AlphaFoldDB" id="A0A7C2K4N6"/>
<dbReference type="NCBIfam" id="NF037995">
    <property type="entry name" value="TRAP_S1"/>
    <property type="match status" value="1"/>
</dbReference>
<dbReference type="InterPro" id="IPR038404">
    <property type="entry name" value="TRAP_DctP_sf"/>
</dbReference>
<proteinExistence type="inferred from homology"/>
<evidence type="ECO:0000256" key="2">
    <source>
        <dbReference type="ARBA" id="ARBA00022448"/>
    </source>
</evidence>
<keyword evidence="3" id="KW-0732">Signal</keyword>
<protein>
    <recommendedName>
        <fullName evidence="5">TRAP transporter substrate-binding protein</fullName>
    </recommendedName>
</protein>
<keyword evidence="2" id="KW-0813">Transport</keyword>
<dbReference type="Pfam" id="PF03480">
    <property type="entry name" value="DctP"/>
    <property type="match status" value="1"/>
</dbReference>
<evidence type="ECO:0000313" key="4">
    <source>
        <dbReference type="EMBL" id="HEN28842.1"/>
    </source>
</evidence>
<dbReference type="Gene3D" id="3.40.190.170">
    <property type="entry name" value="Bacterial extracellular solute-binding protein, family 7"/>
    <property type="match status" value="1"/>
</dbReference>
<dbReference type="EMBL" id="DSOL01000267">
    <property type="protein sequence ID" value="HEN28842.1"/>
    <property type="molecule type" value="Genomic_DNA"/>
</dbReference>
<gene>
    <name evidence="4" type="ORF">ENQ77_09420</name>
</gene>
<dbReference type="InterPro" id="IPR018389">
    <property type="entry name" value="DctP_fam"/>
</dbReference>
<evidence type="ECO:0000256" key="1">
    <source>
        <dbReference type="ARBA" id="ARBA00009023"/>
    </source>
</evidence>
<reference evidence="4" key="1">
    <citation type="journal article" date="2020" name="mSystems">
        <title>Genome- and Community-Level Interaction Insights into Carbon Utilization and Element Cycling Functions of Hydrothermarchaeota in Hydrothermal Sediment.</title>
        <authorList>
            <person name="Zhou Z."/>
            <person name="Liu Y."/>
            <person name="Xu W."/>
            <person name="Pan J."/>
            <person name="Luo Z.H."/>
            <person name="Li M."/>
        </authorList>
    </citation>
    <scope>NUCLEOTIDE SEQUENCE [LARGE SCALE GENOMIC DNA]</scope>
    <source>
        <strain evidence="4">SpSt-34</strain>
    </source>
</reference>
<dbReference type="GO" id="GO:0055085">
    <property type="term" value="P:transmembrane transport"/>
    <property type="evidence" value="ECO:0007669"/>
    <property type="project" value="InterPro"/>
</dbReference>
<accession>A0A7C2K4N6</accession>